<dbReference type="OrthoDB" id="25131at2759"/>
<evidence type="ECO:0000313" key="1">
    <source>
        <dbReference type="EMBL" id="PHT44670.1"/>
    </source>
</evidence>
<accession>A0A2G2WHP9</accession>
<name>A0A2G2WHP9_CAPBA</name>
<dbReference type="PANTHER" id="PTHR31808:SF14">
    <property type="match status" value="1"/>
</dbReference>
<gene>
    <name evidence="1" type="ORF">CQW23_13828</name>
</gene>
<organism evidence="1 2">
    <name type="scientific">Capsicum baccatum</name>
    <name type="common">Peruvian pepper</name>
    <dbReference type="NCBI Taxonomy" id="33114"/>
    <lineage>
        <taxon>Eukaryota</taxon>
        <taxon>Viridiplantae</taxon>
        <taxon>Streptophyta</taxon>
        <taxon>Embryophyta</taxon>
        <taxon>Tracheophyta</taxon>
        <taxon>Spermatophyta</taxon>
        <taxon>Magnoliopsida</taxon>
        <taxon>eudicotyledons</taxon>
        <taxon>Gunneridae</taxon>
        <taxon>Pentapetalae</taxon>
        <taxon>asterids</taxon>
        <taxon>lamiids</taxon>
        <taxon>Solanales</taxon>
        <taxon>Solanaceae</taxon>
        <taxon>Solanoideae</taxon>
        <taxon>Capsiceae</taxon>
        <taxon>Capsicum</taxon>
    </lineage>
</organism>
<sequence>MKASFDFIDIRISELRRLECRKGIEDVMYMLIVYKFTEIGIHLVPKLSNCTDNGRLEIWPHRDWELESIHSIEVLEMVKEMGWEDKLNVKDKRPLTQVQKLQIRHVYASSVFMDTS</sequence>
<dbReference type="EMBL" id="MLFT02000006">
    <property type="protein sequence ID" value="PHT44670.1"/>
    <property type="molecule type" value="Genomic_DNA"/>
</dbReference>
<proteinExistence type="predicted"/>
<evidence type="ECO:0000313" key="2">
    <source>
        <dbReference type="Proteomes" id="UP000224567"/>
    </source>
</evidence>
<dbReference type="Proteomes" id="UP000224567">
    <property type="component" value="Unassembled WGS sequence"/>
</dbReference>
<reference evidence="2" key="2">
    <citation type="journal article" date="2017" name="J. Anim. Genet.">
        <title>Multiple reference genome sequences of hot pepper reveal the massive evolution of plant disease resistance genes by retroduplication.</title>
        <authorList>
            <person name="Kim S."/>
            <person name="Park J."/>
            <person name="Yeom S.-I."/>
            <person name="Kim Y.-M."/>
            <person name="Seo E."/>
            <person name="Kim K.-T."/>
            <person name="Kim M.-S."/>
            <person name="Lee J.M."/>
            <person name="Cheong K."/>
            <person name="Shin H.-S."/>
            <person name="Kim S.-B."/>
            <person name="Han K."/>
            <person name="Lee J."/>
            <person name="Park M."/>
            <person name="Lee H.-A."/>
            <person name="Lee H.-Y."/>
            <person name="Lee Y."/>
            <person name="Oh S."/>
            <person name="Lee J.H."/>
            <person name="Choi E."/>
            <person name="Choi E."/>
            <person name="Lee S.E."/>
            <person name="Jeon J."/>
            <person name="Kim H."/>
            <person name="Choi G."/>
            <person name="Song H."/>
            <person name="Lee J."/>
            <person name="Lee S.-C."/>
            <person name="Kwon J.-K."/>
            <person name="Lee H.-Y."/>
            <person name="Koo N."/>
            <person name="Hong Y."/>
            <person name="Kim R.W."/>
            <person name="Kang W.-H."/>
            <person name="Huh J.H."/>
            <person name="Kang B.-C."/>
            <person name="Yang T.-J."/>
            <person name="Lee Y.-H."/>
            <person name="Bennetzen J.L."/>
            <person name="Choi D."/>
        </authorList>
    </citation>
    <scope>NUCLEOTIDE SEQUENCE [LARGE SCALE GENOMIC DNA]</scope>
    <source>
        <strain evidence="2">cv. PBC81</strain>
    </source>
</reference>
<dbReference type="AlphaFoldDB" id="A0A2G2WHP9"/>
<reference evidence="1 2" key="1">
    <citation type="journal article" date="2017" name="Genome Biol.">
        <title>New reference genome sequences of hot pepper reveal the massive evolution of plant disease-resistance genes by retroduplication.</title>
        <authorList>
            <person name="Kim S."/>
            <person name="Park J."/>
            <person name="Yeom S.I."/>
            <person name="Kim Y.M."/>
            <person name="Seo E."/>
            <person name="Kim K.T."/>
            <person name="Kim M.S."/>
            <person name="Lee J.M."/>
            <person name="Cheong K."/>
            <person name="Shin H.S."/>
            <person name="Kim S.B."/>
            <person name="Han K."/>
            <person name="Lee J."/>
            <person name="Park M."/>
            <person name="Lee H.A."/>
            <person name="Lee H.Y."/>
            <person name="Lee Y."/>
            <person name="Oh S."/>
            <person name="Lee J.H."/>
            <person name="Choi E."/>
            <person name="Choi E."/>
            <person name="Lee S.E."/>
            <person name="Jeon J."/>
            <person name="Kim H."/>
            <person name="Choi G."/>
            <person name="Song H."/>
            <person name="Lee J."/>
            <person name="Lee S.C."/>
            <person name="Kwon J.K."/>
            <person name="Lee H.Y."/>
            <person name="Koo N."/>
            <person name="Hong Y."/>
            <person name="Kim R.W."/>
            <person name="Kang W.H."/>
            <person name="Huh J.H."/>
            <person name="Kang B.C."/>
            <person name="Yang T.J."/>
            <person name="Lee Y.H."/>
            <person name="Bennetzen J.L."/>
            <person name="Choi D."/>
        </authorList>
    </citation>
    <scope>NUCLEOTIDE SEQUENCE [LARGE SCALE GENOMIC DNA]</scope>
    <source>
        <strain evidence="2">cv. PBC81</strain>
    </source>
</reference>
<dbReference type="InterPro" id="IPR038925">
    <property type="entry name" value="At3g17800-like"/>
</dbReference>
<protein>
    <submittedName>
        <fullName evidence="1">Uncharacterized protein</fullName>
    </submittedName>
</protein>
<comment type="caution">
    <text evidence="1">The sequence shown here is derived from an EMBL/GenBank/DDBJ whole genome shotgun (WGS) entry which is preliminary data.</text>
</comment>
<keyword evidence="2" id="KW-1185">Reference proteome</keyword>
<dbReference type="PANTHER" id="PTHR31808">
    <property type="entry name" value="EXPRESSED PROTEIN"/>
    <property type="match status" value="1"/>
</dbReference>